<name>A0ABV0T834_9TELE</name>
<sequence length="146" mass="16587">MFKIDRCAKNIPPQKPPGRYLTAQEFVRIPWSVEHSGVIVHSDHKLCRVPKTIPNPVGSAFLPESLERLRLLHHGRGEVGEDEHQAPVILERALYSGQPQHPLLLLKIVQLDDNGPRLSILSLCQAPVRLIHLDWSIEVVFSHQLR</sequence>
<proteinExistence type="predicted"/>
<protein>
    <submittedName>
        <fullName evidence="1">Uncharacterized protein</fullName>
    </submittedName>
</protein>
<reference evidence="1 2" key="1">
    <citation type="submission" date="2021-06" db="EMBL/GenBank/DDBJ databases">
        <authorList>
            <person name="Palmer J.M."/>
        </authorList>
    </citation>
    <scope>NUCLEOTIDE SEQUENCE [LARGE SCALE GENOMIC DNA]</scope>
    <source>
        <strain evidence="2">if_2019</strain>
        <tissue evidence="1">Muscle</tissue>
    </source>
</reference>
<comment type="caution">
    <text evidence="1">The sequence shown here is derived from an EMBL/GenBank/DDBJ whole genome shotgun (WGS) entry which is preliminary data.</text>
</comment>
<gene>
    <name evidence="1" type="ORF">ILYODFUR_014249</name>
</gene>
<keyword evidence="2" id="KW-1185">Reference proteome</keyword>
<dbReference type="Proteomes" id="UP001482620">
    <property type="component" value="Unassembled WGS sequence"/>
</dbReference>
<dbReference type="EMBL" id="JAHRIQ010024364">
    <property type="protein sequence ID" value="MEQ2228984.1"/>
    <property type="molecule type" value="Genomic_DNA"/>
</dbReference>
<evidence type="ECO:0000313" key="2">
    <source>
        <dbReference type="Proteomes" id="UP001482620"/>
    </source>
</evidence>
<evidence type="ECO:0000313" key="1">
    <source>
        <dbReference type="EMBL" id="MEQ2228984.1"/>
    </source>
</evidence>
<organism evidence="1 2">
    <name type="scientific">Ilyodon furcidens</name>
    <name type="common">goldbreast splitfin</name>
    <dbReference type="NCBI Taxonomy" id="33524"/>
    <lineage>
        <taxon>Eukaryota</taxon>
        <taxon>Metazoa</taxon>
        <taxon>Chordata</taxon>
        <taxon>Craniata</taxon>
        <taxon>Vertebrata</taxon>
        <taxon>Euteleostomi</taxon>
        <taxon>Actinopterygii</taxon>
        <taxon>Neopterygii</taxon>
        <taxon>Teleostei</taxon>
        <taxon>Neoteleostei</taxon>
        <taxon>Acanthomorphata</taxon>
        <taxon>Ovalentaria</taxon>
        <taxon>Atherinomorphae</taxon>
        <taxon>Cyprinodontiformes</taxon>
        <taxon>Goodeidae</taxon>
        <taxon>Ilyodon</taxon>
    </lineage>
</organism>
<accession>A0ABV0T834</accession>